<sequence length="313" mass="34436">MLERVMKDVANVTNVNRELEESVKDLLDNTKTQERKEKRLRKRLKQLEQIAVSHGITLPSSPRIGTHPTPGGSGTSKNHSNSMSSNATNNWSSQFTGVIGEIERDKDRDEHKEKDTTTISHDRNFSGFSMGSHTSVQSGHSLHSLNNDFHSRRVGTNPSTLRPLSSTTKGSTPGQYVNTSQVPQPLLQQQQQPEHINTLLYTVSAPSPQTMPITSTSTNLNYNNILPTTNIPITSPLSVSTPVGTPSILTPTTNTITDTASSVNNKTHVINTIVPRLLLTNIANEKCNKLDACLSRRHQPLIPFIPLISVELD</sequence>
<dbReference type="Proteomes" id="UP000023152">
    <property type="component" value="Unassembled WGS sequence"/>
</dbReference>
<evidence type="ECO:0000313" key="3">
    <source>
        <dbReference type="EMBL" id="ETO34702.1"/>
    </source>
</evidence>
<feature type="compositionally biased region" description="Polar residues" evidence="2">
    <location>
        <begin position="126"/>
        <end position="177"/>
    </location>
</feature>
<dbReference type="AlphaFoldDB" id="X6PAM9"/>
<organism evidence="3 4">
    <name type="scientific">Reticulomyxa filosa</name>
    <dbReference type="NCBI Taxonomy" id="46433"/>
    <lineage>
        <taxon>Eukaryota</taxon>
        <taxon>Sar</taxon>
        <taxon>Rhizaria</taxon>
        <taxon>Retaria</taxon>
        <taxon>Foraminifera</taxon>
        <taxon>Monothalamids</taxon>
        <taxon>Reticulomyxidae</taxon>
        <taxon>Reticulomyxa</taxon>
    </lineage>
</organism>
<proteinExistence type="predicted"/>
<feature type="coiled-coil region" evidence="1">
    <location>
        <begin position="2"/>
        <end position="50"/>
    </location>
</feature>
<feature type="compositionally biased region" description="Basic and acidic residues" evidence="2">
    <location>
        <begin position="101"/>
        <end position="124"/>
    </location>
</feature>
<protein>
    <submittedName>
        <fullName evidence="3">Uncharacterized protein</fullName>
    </submittedName>
</protein>
<evidence type="ECO:0000256" key="1">
    <source>
        <dbReference type="SAM" id="Coils"/>
    </source>
</evidence>
<gene>
    <name evidence="3" type="ORF">RFI_02386</name>
</gene>
<feature type="compositionally biased region" description="Polar residues" evidence="2">
    <location>
        <begin position="77"/>
        <end position="96"/>
    </location>
</feature>
<accession>X6PAM9</accession>
<evidence type="ECO:0000256" key="2">
    <source>
        <dbReference type="SAM" id="MobiDB-lite"/>
    </source>
</evidence>
<evidence type="ECO:0000313" key="4">
    <source>
        <dbReference type="Proteomes" id="UP000023152"/>
    </source>
</evidence>
<comment type="caution">
    <text evidence="3">The sequence shown here is derived from an EMBL/GenBank/DDBJ whole genome shotgun (WGS) entry which is preliminary data.</text>
</comment>
<keyword evidence="1" id="KW-0175">Coiled coil</keyword>
<name>X6PAM9_RETFI</name>
<feature type="region of interest" description="Disordered" evidence="2">
    <location>
        <begin position="53"/>
        <end position="177"/>
    </location>
</feature>
<dbReference type="EMBL" id="ASPP01002343">
    <property type="protein sequence ID" value="ETO34702.1"/>
    <property type="molecule type" value="Genomic_DNA"/>
</dbReference>
<keyword evidence="4" id="KW-1185">Reference proteome</keyword>
<reference evidence="3 4" key="1">
    <citation type="journal article" date="2013" name="Curr. Biol.">
        <title>The Genome of the Foraminiferan Reticulomyxa filosa.</title>
        <authorList>
            <person name="Glockner G."/>
            <person name="Hulsmann N."/>
            <person name="Schleicher M."/>
            <person name="Noegel A.A."/>
            <person name="Eichinger L."/>
            <person name="Gallinger C."/>
            <person name="Pawlowski J."/>
            <person name="Sierra R."/>
            <person name="Euteneuer U."/>
            <person name="Pillet L."/>
            <person name="Moustafa A."/>
            <person name="Platzer M."/>
            <person name="Groth M."/>
            <person name="Szafranski K."/>
            <person name="Schliwa M."/>
        </authorList>
    </citation>
    <scope>NUCLEOTIDE SEQUENCE [LARGE SCALE GENOMIC DNA]</scope>
</reference>